<accession>A0A1Y2FP58</accession>
<gene>
    <name evidence="3" type="ORF">BCR35DRAFT_302867</name>
</gene>
<dbReference type="PANTHER" id="PTHR43205:SF7">
    <property type="entry name" value="PROSTAGLANDIN REDUCTASE 1"/>
    <property type="match status" value="1"/>
</dbReference>
<dbReference type="Proteomes" id="UP000193467">
    <property type="component" value="Unassembled WGS sequence"/>
</dbReference>
<dbReference type="GO" id="GO:0016628">
    <property type="term" value="F:oxidoreductase activity, acting on the CH-CH group of donors, NAD or NADP as acceptor"/>
    <property type="evidence" value="ECO:0007669"/>
    <property type="project" value="InterPro"/>
</dbReference>
<proteinExistence type="predicted"/>
<dbReference type="EMBL" id="MCGR01000016">
    <property type="protein sequence ID" value="ORY85387.1"/>
    <property type="molecule type" value="Genomic_DNA"/>
</dbReference>
<dbReference type="OrthoDB" id="809632at2759"/>
<dbReference type="Gene3D" id="3.90.180.10">
    <property type="entry name" value="Medium-chain alcohol dehydrogenases, catalytic domain"/>
    <property type="match status" value="1"/>
</dbReference>
<dbReference type="SUPFAM" id="SSF51735">
    <property type="entry name" value="NAD(P)-binding Rossmann-fold domains"/>
    <property type="match status" value="1"/>
</dbReference>
<dbReference type="InterPro" id="IPR036291">
    <property type="entry name" value="NAD(P)-bd_dom_sf"/>
</dbReference>
<keyword evidence="4" id="KW-1185">Reference proteome</keyword>
<reference evidence="3 4" key="1">
    <citation type="submission" date="2016-07" db="EMBL/GenBank/DDBJ databases">
        <title>Pervasive Adenine N6-methylation of Active Genes in Fungi.</title>
        <authorList>
            <consortium name="DOE Joint Genome Institute"/>
            <person name="Mondo S.J."/>
            <person name="Dannebaum R.O."/>
            <person name="Kuo R.C."/>
            <person name="Labutti K."/>
            <person name="Haridas S."/>
            <person name="Kuo A."/>
            <person name="Salamov A."/>
            <person name="Ahrendt S.R."/>
            <person name="Lipzen A."/>
            <person name="Sullivan W."/>
            <person name="Andreopoulos W.B."/>
            <person name="Clum A."/>
            <person name="Lindquist E."/>
            <person name="Daum C."/>
            <person name="Ramamoorthy G.K."/>
            <person name="Gryganskyi A."/>
            <person name="Culley D."/>
            <person name="Magnuson J.K."/>
            <person name="James T.Y."/>
            <person name="O'Malley M.A."/>
            <person name="Stajich J.E."/>
            <person name="Spatafora J.W."/>
            <person name="Visel A."/>
            <person name="Grigoriev I.V."/>
        </authorList>
    </citation>
    <scope>NUCLEOTIDE SEQUENCE [LARGE SCALE GENOMIC DNA]</scope>
    <source>
        <strain evidence="3 4">62-1032</strain>
    </source>
</reference>
<evidence type="ECO:0000256" key="1">
    <source>
        <dbReference type="ARBA" id="ARBA00023002"/>
    </source>
</evidence>
<dbReference type="Pfam" id="PF16884">
    <property type="entry name" value="ADH_N_2"/>
    <property type="match status" value="1"/>
</dbReference>
<dbReference type="CDD" id="cd05288">
    <property type="entry name" value="PGDH"/>
    <property type="match status" value="1"/>
</dbReference>
<sequence length="337" mass="36667">MPNTTLLYNKIPKGVPVAGETLKRVVDDSFNPETVDLNGGVLVQNKALSLDPYQRGRIRDPSISSYSPAYEVGKAFRGYAVGVVLRSDSAKFKPGQILSGSWDFSEYVVLTEEEASSAQILENKEKLPFTTLVGAVGMPGKTAYWSFYNIGQPKKGEAIFVSAAAGAVGQIVGQLAKREGLKVIGSVGSDEKVKFIKELGFDVAFNYKTESTAEILKKHPFDIFFDNVGGETLDLALENINTFGRIIACGAVSQYNVLPEERYGVKNTFLVVGKQLTYRGFIIGGKDLGNFYEEVPRWVASGEIKVREHITRGIDNGEAFVAMLKGDALGKAVISLE</sequence>
<name>A0A1Y2FP58_9BASI</name>
<evidence type="ECO:0000313" key="4">
    <source>
        <dbReference type="Proteomes" id="UP000193467"/>
    </source>
</evidence>
<protein>
    <submittedName>
        <fullName evidence="3">NAD-P-binding protein</fullName>
    </submittedName>
</protein>
<evidence type="ECO:0000313" key="3">
    <source>
        <dbReference type="EMBL" id="ORY85387.1"/>
    </source>
</evidence>
<keyword evidence="1" id="KW-0560">Oxidoreductase</keyword>
<dbReference type="InterPro" id="IPR041694">
    <property type="entry name" value="ADH_N_2"/>
</dbReference>
<dbReference type="Pfam" id="PF00107">
    <property type="entry name" value="ADH_zinc_N"/>
    <property type="match status" value="1"/>
</dbReference>
<evidence type="ECO:0000259" key="2">
    <source>
        <dbReference type="SMART" id="SM00829"/>
    </source>
</evidence>
<dbReference type="SUPFAM" id="SSF50129">
    <property type="entry name" value="GroES-like"/>
    <property type="match status" value="1"/>
</dbReference>
<feature type="domain" description="Enoyl reductase (ER)" evidence="2">
    <location>
        <begin position="19"/>
        <end position="334"/>
    </location>
</feature>
<organism evidence="3 4">
    <name type="scientific">Leucosporidium creatinivorum</name>
    <dbReference type="NCBI Taxonomy" id="106004"/>
    <lineage>
        <taxon>Eukaryota</taxon>
        <taxon>Fungi</taxon>
        <taxon>Dikarya</taxon>
        <taxon>Basidiomycota</taxon>
        <taxon>Pucciniomycotina</taxon>
        <taxon>Microbotryomycetes</taxon>
        <taxon>Leucosporidiales</taxon>
        <taxon>Leucosporidium</taxon>
    </lineage>
</organism>
<dbReference type="InterPro" id="IPR013149">
    <property type="entry name" value="ADH-like_C"/>
</dbReference>
<dbReference type="Gene3D" id="3.40.50.720">
    <property type="entry name" value="NAD(P)-binding Rossmann-like Domain"/>
    <property type="match status" value="1"/>
</dbReference>
<dbReference type="InterPro" id="IPR020843">
    <property type="entry name" value="ER"/>
</dbReference>
<comment type="caution">
    <text evidence="3">The sequence shown here is derived from an EMBL/GenBank/DDBJ whole genome shotgun (WGS) entry which is preliminary data.</text>
</comment>
<dbReference type="SMART" id="SM00829">
    <property type="entry name" value="PKS_ER"/>
    <property type="match status" value="1"/>
</dbReference>
<dbReference type="InterPro" id="IPR011032">
    <property type="entry name" value="GroES-like_sf"/>
</dbReference>
<dbReference type="PANTHER" id="PTHR43205">
    <property type="entry name" value="PROSTAGLANDIN REDUCTASE"/>
    <property type="match status" value="1"/>
</dbReference>
<dbReference type="AlphaFoldDB" id="A0A1Y2FP58"/>
<dbReference type="InParanoid" id="A0A1Y2FP58"/>
<dbReference type="InterPro" id="IPR045010">
    <property type="entry name" value="MDR_fam"/>
</dbReference>
<dbReference type="STRING" id="106004.A0A1Y2FP58"/>
<dbReference type="FunFam" id="3.40.50.720:FF:000121">
    <property type="entry name" value="Prostaglandin reductase 2"/>
    <property type="match status" value="1"/>
</dbReference>
<dbReference type="FunCoup" id="A0A1Y2FP58">
    <property type="interactions" value="65"/>
</dbReference>